<dbReference type="InterPro" id="IPR029058">
    <property type="entry name" value="AB_hydrolase_fold"/>
</dbReference>
<dbReference type="InterPro" id="IPR010468">
    <property type="entry name" value="HSL_N"/>
</dbReference>
<feature type="compositionally biased region" description="Low complexity" evidence="1">
    <location>
        <begin position="47"/>
        <end position="63"/>
    </location>
</feature>
<sequence>MISSRKFLSIIFSTPVIHEHRSELSNQDLDDVDDKQRASKMMDKNSPPDSESSSSSSLPSSNPHGHSNIAFDRSSIYGLVKQLADDNRFYFQCLSTSQFKHRFAATCEHLSQDLDVVENMVRSLQPAMLKFDFDSKTPGNGYRSIVAIADSCVVHIIRLLKDIKEQREYVLFRTNHFCKELEAYASVLAALKRDLQCVLNHMDIWKSSEELFAGDGYRVRLDLLMNLVETMDHSCFYGRCMGFQYASSLYRVFQVVGLGLASYSILWEKGAPDSISQTVTNLYQSGRFALNPEERAQRITDVIMNADISFCKSFWNLTEGPFLQDVPKWFCPTLALNEQWNLPAREPLFIESNNGFYVKITQPCAHSGPSPVSMRILSYQKRLGMLNPFKDSLFTRNSIEGAVPKSPNLLFHCHGGGFVAHSSRSHEIYLRHWAKLLDCTVVSIDYSLAPESPYPRAVEEVLYAYAWVLNNADRLGWTGQRICFAGDSAGAHILTSVTLRAIQMTVKRLPDALVLIYSPFLVEYSPSPSRLLSFLDPLLPPGIMARCLAAYIGVTEMVSNKDGCVVKSPLTSSKATLAEYAFNLRNIRRPAIPAAESYPLTPKIPEYEVNLGAYPNHKILTKRQENAVATSGDQIINFVKVHEPKLETPPSPPVKFSLDTIENVDPEIMTSSPTKTKNIFETPRGRSTVVRQRSQSDTVIEFSTQNQKRLRSVEEIDEITAELASPPGESSADLNDDMAVVRIKRDPRRVVVSSGTYDQDFMDYLSQHELTSKSFVRLKPPKAKLTCPNSAGRLSTSSATSLSPSMGRRSRSMSSLSQLGEKLGTVTGFVLDGLSFFMDTPPPPAAIPQPTLNTPPNSPVKAPNRTPLSSSSNENLIMNGNGVHNFSLSPSKFPSSPENLAQYNVGPSRLAHFHNLQVPADPVLSPLRAEDQLLAKMPPVSLIACHLCPLLDDSVTFARRLRRNDVPVTLDVLDSLPHGFLNFTIFSGECRSGAKLCLRRIKDVFGRNS</sequence>
<feature type="domain" description="Alpha/beta hydrolase fold-3" evidence="3">
    <location>
        <begin position="411"/>
        <end position="560"/>
    </location>
</feature>
<evidence type="ECO:0000259" key="2">
    <source>
        <dbReference type="Pfam" id="PF06350"/>
    </source>
</evidence>
<dbReference type="InterPro" id="IPR013094">
    <property type="entry name" value="AB_hydrolase_3"/>
</dbReference>
<dbReference type="Pfam" id="PF07859">
    <property type="entry name" value="Abhydrolase_3"/>
    <property type="match status" value="2"/>
</dbReference>
<feature type="compositionally biased region" description="Basic and acidic residues" evidence="1">
    <location>
        <begin position="34"/>
        <end position="43"/>
    </location>
</feature>
<name>A0A915HQN9_ROMCU</name>
<evidence type="ECO:0000313" key="5">
    <source>
        <dbReference type="WBParaSite" id="nRc.2.0.1.t04039-RA"/>
    </source>
</evidence>
<feature type="domain" description="Alpha/beta hydrolase fold-3" evidence="3">
    <location>
        <begin position="920"/>
        <end position="981"/>
    </location>
</feature>
<evidence type="ECO:0000256" key="1">
    <source>
        <dbReference type="SAM" id="MobiDB-lite"/>
    </source>
</evidence>
<dbReference type="GO" id="GO:0004771">
    <property type="term" value="F:sterol ester esterase activity"/>
    <property type="evidence" value="ECO:0007669"/>
    <property type="project" value="TreeGrafter"/>
</dbReference>
<feature type="region of interest" description="Disordered" evidence="1">
    <location>
        <begin position="23"/>
        <end position="64"/>
    </location>
</feature>
<dbReference type="GO" id="GO:0008203">
    <property type="term" value="P:cholesterol metabolic process"/>
    <property type="evidence" value="ECO:0007669"/>
    <property type="project" value="InterPro"/>
</dbReference>
<dbReference type="GO" id="GO:0005829">
    <property type="term" value="C:cytosol"/>
    <property type="evidence" value="ECO:0007669"/>
    <property type="project" value="TreeGrafter"/>
</dbReference>
<proteinExistence type="predicted"/>
<dbReference type="GO" id="GO:0019433">
    <property type="term" value="P:triglyceride catabolic process"/>
    <property type="evidence" value="ECO:0007669"/>
    <property type="project" value="TreeGrafter"/>
</dbReference>
<dbReference type="PANTHER" id="PTHR23025:SF3">
    <property type="entry name" value="HORMONE-SENSITIVE LIPASE"/>
    <property type="match status" value="1"/>
</dbReference>
<feature type="domain" description="Hormone-sensitive lipase N-terminal" evidence="2">
    <location>
        <begin position="79"/>
        <end position="385"/>
    </location>
</feature>
<dbReference type="WBParaSite" id="nRc.2.0.1.t04039-RA">
    <property type="protein sequence ID" value="nRc.2.0.1.t04039-RA"/>
    <property type="gene ID" value="nRc.2.0.1.g04039"/>
</dbReference>
<dbReference type="Proteomes" id="UP000887565">
    <property type="component" value="Unplaced"/>
</dbReference>
<dbReference type="Pfam" id="PF06350">
    <property type="entry name" value="HSL_N"/>
    <property type="match status" value="1"/>
</dbReference>
<accession>A0A915HQN9</accession>
<feature type="region of interest" description="Disordered" evidence="1">
    <location>
        <begin position="843"/>
        <end position="869"/>
    </location>
</feature>
<keyword evidence="4" id="KW-1185">Reference proteome</keyword>
<protein>
    <submittedName>
        <fullName evidence="5">Hormone-sensitive lipase</fullName>
    </submittedName>
</protein>
<reference evidence="5" key="1">
    <citation type="submission" date="2022-11" db="UniProtKB">
        <authorList>
            <consortium name="WormBaseParasite"/>
        </authorList>
    </citation>
    <scope>IDENTIFICATION</scope>
</reference>
<feature type="compositionally biased region" description="Low complexity" evidence="1">
    <location>
        <begin position="790"/>
        <end position="814"/>
    </location>
</feature>
<evidence type="ECO:0000259" key="3">
    <source>
        <dbReference type="Pfam" id="PF07859"/>
    </source>
</evidence>
<dbReference type="SUPFAM" id="SSF53474">
    <property type="entry name" value="alpha/beta-Hydrolases"/>
    <property type="match status" value="2"/>
</dbReference>
<feature type="region of interest" description="Disordered" evidence="1">
    <location>
        <begin position="786"/>
        <end position="814"/>
    </location>
</feature>
<dbReference type="PANTHER" id="PTHR23025">
    <property type="entry name" value="TRIACYLGLYCEROL LIPASE"/>
    <property type="match status" value="1"/>
</dbReference>
<dbReference type="Gene3D" id="3.40.50.1820">
    <property type="entry name" value="alpha/beta hydrolase"/>
    <property type="match status" value="2"/>
</dbReference>
<dbReference type="OMA" id="CKETQFA"/>
<dbReference type="AlphaFoldDB" id="A0A915HQN9"/>
<dbReference type="GO" id="GO:0004806">
    <property type="term" value="F:triacylglycerol lipase activity"/>
    <property type="evidence" value="ECO:0007669"/>
    <property type="project" value="TreeGrafter"/>
</dbReference>
<evidence type="ECO:0000313" key="4">
    <source>
        <dbReference type="Proteomes" id="UP000887565"/>
    </source>
</evidence>
<organism evidence="4 5">
    <name type="scientific">Romanomermis culicivorax</name>
    <name type="common">Nematode worm</name>
    <dbReference type="NCBI Taxonomy" id="13658"/>
    <lineage>
        <taxon>Eukaryota</taxon>
        <taxon>Metazoa</taxon>
        <taxon>Ecdysozoa</taxon>
        <taxon>Nematoda</taxon>
        <taxon>Enoplea</taxon>
        <taxon>Dorylaimia</taxon>
        <taxon>Mermithida</taxon>
        <taxon>Mermithoidea</taxon>
        <taxon>Mermithidae</taxon>
        <taxon>Romanomermis</taxon>
    </lineage>
</organism>